<sequence>MEVFEEVADINLSNFVLQSKLTLDALSFEENAQPPDVLKAREYREAHMIRVKVNDKLSQAPICKTKPSQLGEYGIGLELYFLSIKQLGFVFLVIALISIWPMYENYNGGGLSDGDKKQAWDSLTLANQYTYDYDMTETEAENQVTSYKNSKIRLLIADLLYTLIFVFFVVSVHITSKEKIQSNSKKSVTAADYAVEISGFPSQSIKNNEVKELFSKFGEVVEVYLARKYNGMLGSYKKRADLTTELKYLERQSSNGIKVDKKLEKVRKEIMKFDEKIRSQESNFKVHDDLPVIKGYVVFSKLSERADCLKAYKKANRACFRYPSSLKFKSIYKLYVTHTSEPSNINWENLEYSSCKRFLRQIFAILIACIVLISTIIVVYLMRSFDDGLPSNEKCITTYGVIKSYSLDKAKSLYTSDNQKYCYCSLQTFQDVISVSSLRSYCSYYLQQRTYGIAIRFLVCAGVVMINFFLKLLFRVLGRFEHVVSKSKEQVKIMTKVFVAMFINTALIVLVVNANFSSIGFFGTLPFGEYIFNSKFSDFTRDWYVQVGSTLTITMIVSIFSPHMLNFIIFYPRGGCKRMCYKGYKTQKEINAAFTGPEFDIATRYSQILNVVFSSMLYSGGIPLLNATCCATMFVLYWTDKFLVLRHYSRPPRYSQELNDRFLSILPFAAILHSGFSLYMLGTEDIFPEKFYTENGYLHSYQNTIYDRIVSITGLICLGMIAVSLGIFLYITSSNWLFSCSFKGKKSAKIAPENIEPEKTFYDELEYIKDHGLHSFNILSNPVYHELIVSMNDSVNETKIKIAKSLSESKDYLLEMENENT</sequence>
<feature type="transmembrane region" description="Helical" evidence="1">
    <location>
        <begin position="497"/>
        <end position="523"/>
    </location>
</feature>
<dbReference type="GO" id="GO:0005886">
    <property type="term" value="C:plasma membrane"/>
    <property type="evidence" value="ECO:0007669"/>
    <property type="project" value="TreeGrafter"/>
</dbReference>
<keyword evidence="1" id="KW-0472">Membrane</keyword>
<feature type="transmembrane region" description="Helical" evidence="1">
    <location>
        <begin position="709"/>
        <end position="731"/>
    </location>
</feature>
<feature type="transmembrane region" description="Helical" evidence="1">
    <location>
        <begin position="453"/>
        <end position="477"/>
    </location>
</feature>
<feature type="transmembrane region" description="Helical" evidence="1">
    <location>
        <begin position="662"/>
        <end position="681"/>
    </location>
</feature>
<dbReference type="PANTHER" id="PTHR13018:SF135">
    <property type="entry name" value="CSC1_OSCA1-LIKE 7TM REGION DOMAIN-CONTAINING PROTEIN"/>
    <property type="match status" value="1"/>
</dbReference>
<keyword evidence="1" id="KW-1133">Transmembrane helix</keyword>
<comment type="caution">
    <text evidence="2">The sequence shown here is derived from an EMBL/GenBank/DDBJ whole genome shotgun (WGS) entry which is preliminary data.</text>
</comment>
<evidence type="ECO:0000313" key="3">
    <source>
        <dbReference type="Proteomes" id="UP000187209"/>
    </source>
</evidence>
<keyword evidence="3" id="KW-1185">Reference proteome</keyword>
<feature type="transmembrane region" description="Helical" evidence="1">
    <location>
        <begin position="154"/>
        <end position="176"/>
    </location>
</feature>
<dbReference type="AlphaFoldDB" id="A0A1R2CWS4"/>
<reference evidence="2 3" key="1">
    <citation type="submission" date="2016-11" db="EMBL/GenBank/DDBJ databases">
        <title>The macronuclear genome of Stentor coeruleus: a giant cell with tiny introns.</title>
        <authorList>
            <person name="Slabodnick M."/>
            <person name="Ruby J.G."/>
            <person name="Reiff S.B."/>
            <person name="Swart E.C."/>
            <person name="Gosai S."/>
            <person name="Prabakaran S."/>
            <person name="Witkowska E."/>
            <person name="Larue G.E."/>
            <person name="Fisher S."/>
            <person name="Freeman R.M."/>
            <person name="Gunawardena J."/>
            <person name="Chu W."/>
            <person name="Stover N.A."/>
            <person name="Gregory B.D."/>
            <person name="Nowacki M."/>
            <person name="Derisi J."/>
            <person name="Roy S.W."/>
            <person name="Marshall W.F."/>
            <person name="Sood P."/>
        </authorList>
    </citation>
    <scope>NUCLEOTIDE SEQUENCE [LARGE SCALE GENOMIC DNA]</scope>
    <source>
        <strain evidence="2">WM001</strain>
    </source>
</reference>
<feature type="transmembrane region" description="Helical" evidence="1">
    <location>
        <begin position="616"/>
        <end position="638"/>
    </location>
</feature>
<dbReference type="GO" id="GO:0005227">
    <property type="term" value="F:calcium-activated cation channel activity"/>
    <property type="evidence" value="ECO:0007669"/>
    <property type="project" value="InterPro"/>
</dbReference>
<accession>A0A1R2CWS4</accession>
<dbReference type="OrthoDB" id="291748at2759"/>
<proteinExistence type="predicted"/>
<dbReference type="InterPro" id="IPR045122">
    <property type="entry name" value="Csc1-like"/>
</dbReference>
<dbReference type="EMBL" id="MPUH01000042">
    <property type="protein sequence ID" value="OMJ93423.1"/>
    <property type="molecule type" value="Genomic_DNA"/>
</dbReference>
<feature type="transmembrane region" description="Helical" evidence="1">
    <location>
        <begin position="543"/>
        <end position="569"/>
    </location>
</feature>
<feature type="transmembrane region" description="Helical" evidence="1">
    <location>
        <begin position="79"/>
        <end position="103"/>
    </location>
</feature>
<gene>
    <name evidence="2" type="ORF">SteCoe_3536</name>
</gene>
<feature type="transmembrane region" description="Helical" evidence="1">
    <location>
        <begin position="362"/>
        <end position="382"/>
    </location>
</feature>
<dbReference type="PANTHER" id="PTHR13018">
    <property type="entry name" value="PROBABLE MEMBRANE PROTEIN DUF221-RELATED"/>
    <property type="match status" value="1"/>
</dbReference>
<protein>
    <submittedName>
        <fullName evidence="2">Uncharacterized protein</fullName>
    </submittedName>
</protein>
<evidence type="ECO:0000313" key="2">
    <source>
        <dbReference type="EMBL" id="OMJ93423.1"/>
    </source>
</evidence>
<evidence type="ECO:0000256" key="1">
    <source>
        <dbReference type="SAM" id="Phobius"/>
    </source>
</evidence>
<dbReference type="Proteomes" id="UP000187209">
    <property type="component" value="Unassembled WGS sequence"/>
</dbReference>
<organism evidence="2 3">
    <name type="scientific">Stentor coeruleus</name>
    <dbReference type="NCBI Taxonomy" id="5963"/>
    <lineage>
        <taxon>Eukaryota</taxon>
        <taxon>Sar</taxon>
        <taxon>Alveolata</taxon>
        <taxon>Ciliophora</taxon>
        <taxon>Postciliodesmatophora</taxon>
        <taxon>Heterotrichea</taxon>
        <taxon>Heterotrichida</taxon>
        <taxon>Stentoridae</taxon>
        <taxon>Stentor</taxon>
    </lineage>
</organism>
<name>A0A1R2CWS4_9CILI</name>
<keyword evidence="1" id="KW-0812">Transmembrane</keyword>